<protein>
    <submittedName>
        <fullName evidence="2">ABC-type transport system involved in resistance to organic solvents, auxiliary component</fullName>
    </submittedName>
</protein>
<dbReference type="PIRSF" id="PIRSF004649">
    <property type="entry name" value="MlaC"/>
    <property type="match status" value="1"/>
</dbReference>
<dbReference type="InterPro" id="IPR042245">
    <property type="entry name" value="Tgt2/MlaC_sf"/>
</dbReference>
<reference evidence="2" key="1">
    <citation type="submission" date="2019-07" db="EMBL/GenBank/DDBJ databases">
        <authorList>
            <person name="Weber M."/>
            <person name="Kostadinov I."/>
            <person name="Kostadinov D I."/>
        </authorList>
    </citation>
    <scope>NUCLEOTIDE SEQUENCE</scope>
    <source>
        <strain evidence="2">Gfbio:sag-sample-m06:053724c1-46a9-4a36-b237-ea2bf867836b</strain>
    </source>
</reference>
<gene>
    <name evidence="2" type="ORF">JTBM06_V1_60025</name>
</gene>
<name>A0A7D9H3Q9_9GAMM</name>
<evidence type="ECO:0000313" key="2">
    <source>
        <dbReference type="EMBL" id="VUX55631.1"/>
    </source>
</evidence>
<keyword evidence="1" id="KW-0732">Signal</keyword>
<proteinExistence type="predicted"/>
<dbReference type="PANTHER" id="PTHR36573">
    <property type="entry name" value="INTERMEMBRANE PHOSPHOLIPID TRANSPORT SYSTEM BINDING PROTEIN MLAC"/>
    <property type="match status" value="1"/>
</dbReference>
<evidence type="ECO:0000256" key="1">
    <source>
        <dbReference type="SAM" id="SignalP"/>
    </source>
</evidence>
<dbReference type="InterPro" id="IPR008869">
    <property type="entry name" value="MlaC/ttg2D"/>
</dbReference>
<feature type="chain" id="PRO_5028242816" evidence="1">
    <location>
        <begin position="20"/>
        <end position="200"/>
    </location>
</feature>
<organism evidence="2">
    <name type="scientific">uncultured Woeseiaceae bacterium</name>
    <dbReference type="NCBI Taxonomy" id="1983305"/>
    <lineage>
        <taxon>Bacteria</taxon>
        <taxon>Pseudomonadati</taxon>
        <taxon>Pseudomonadota</taxon>
        <taxon>Gammaproteobacteria</taxon>
        <taxon>Woeseiales</taxon>
        <taxon>Woeseiaceae</taxon>
        <taxon>environmental samples</taxon>
    </lineage>
</organism>
<dbReference type="EMBL" id="LR633967">
    <property type="protein sequence ID" value="VUX55631.1"/>
    <property type="molecule type" value="Genomic_DNA"/>
</dbReference>
<dbReference type="PANTHER" id="PTHR36573:SF1">
    <property type="entry name" value="INTERMEMBRANE PHOSPHOLIPID TRANSPORT SYSTEM BINDING PROTEIN MLAC"/>
    <property type="match status" value="1"/>
</dbReference>
<dbReference type="Pfam" id="PF05494">
    <property type="entry name" value="MlaC"/>
    <property type="match status" value="1"/>
</dbReference>
<sequence length="200" mass="22133">MKRIILASIIGLTTCGAMAESPNDVVQAAADALEVALEGRKDELGKDPDALYAMVDDILLPIFDRRYAAQLVLGKHWRNASDDERGDFVDAFYGSLLRKYSDGVLQFNQSSLEILPFRGDDTKPRATVKTIVRLDNGTKVPVNYGVVKRESGWMMFDVTIEGISYVRNFRTELNAEIQTKGLRAVINRLNGTQSTASASE</sequence>
<dbReference type="Gene3D" id="3.10.450.710">
    <property type="entry name" value="Tgt2/MlaC"/>
    <property type="match status" value="1"/>
</dbReference>
<dbReference type="AlphaFoldDB" id="A0A7D9H3Q9"/>
<feature type="signal peptide" evidence="1">
    <location>
        <begin position="1"/>
        <end position="19"/>
    </location>
</feature>
<accession>A0A7D9H3Q9</accession>